<gene>
    <name evidence="1" type="ORF">EW093_03070</name>
</gene>
<reference evidence="1 2" key="2">
    <citation type="submission" date="2019-09" db="EMBL/GenBank/DDBJ databases">
        <title>Complete Genome Sequence and Methylome Analysis of free living Spirochaetas.</title>
        <authorList>
            <person name="Leshcheva N."/>
            <person name="Mikheeva N."/>
        </authorList>
    </citation>
    <scope>NUCLEOTIDE SEQUENCE [LARGE SCALE GENOMIC DNA]</scope>
    <source>
        <strain evidence="1 2">P</strain>
    </source>
</reference>
<keyword evidence="2" id="KW-1185">Reference proteome</keyword>
<name>A0A5C1QBY8_9SPIO</name>
<dbReference type="AlphaFoldDB" id="A0A5C1QBY8"/>
<protein>
    <submittedName>
        <fullName evidence="1">Uncharacterized protein</fullName>
    </submittedName>
</protein>
<organism evidence="1 2">
    <name type="scientific">Thiospirochaeta perfilievii</name>
    <dbReference type="NCBI Taxonomy" id="252967"/>
    <lineage>
        <taxon>Bacteria</taxon>
        <taxon>Pseudomonadati</taxon>
        <taxon>Spirochaetota</taxon>
        <taxon>Spirochaetia</taxon>
        <taxon>Spirochaetales</taxon>
        <taxon>Spirochaetaceae</taxon>
        <taxon>Thiospirochaeta</taxon>
    </lineage>
</organism>
<dbReference type="EMBL" id="CP035807">
    <property type="protein sequence ID" value="QEN03722.1"/>
    <property type="molecule type" value="Genomic_DNA"/>
</dbReference>
<evidence type="ECO:0000313" key="1">
    <source>
        <dbReference type="EMBL" id="QEN03722.1"/>
    </source>
</evidence>
<dbReference type="KEGG" id="sper:EW093_03070"/>
<dbReference type="Proteomes" id="UP000323824">
    <property type="component" value="Chromosome"/>
</dbReference>
<reference evidence="1 2" key="1">
    <citation type="submission" date="2019-02" db="EMBL/GenBank/DDBJ databases">
        <authorList>
            <person name="Fomenkov A."/>
            <person name="Dubinina G."/>
            <person name="Grabovich M."/>
            <person name="Vincze T."/>
            <person name="Roberts R.J."/>
        </authorList>
    </citation>
    <scope>NUCLEOTIDE SEQUENCE [LARGE SCALE GENOMIC DNA]</scope>
    <source>
        <strain evidence="1 2">P</strain>
    </source>
</reference>
<proteinExistence type="predicted"/>
<dbReference type="RefSeq" id="WP_149566980.1">
    <property type="nucleotide sequence ID" value="NZ_CP035807.1"/>
</dbReference>
<evidence type="ECO:0000313" key="2">
    <source>
        <dbReference type="Proteomes" id="UP000323824"/>
    </source>
</evidence>
<accession>A0A5C1QBY8</accession>
<sequence length="199" mass="23795">MKRLILLQLVIIIFPLYSQENVFKSNGLIFLVSEIDDRSPVLDSPVYYTLKYDKEDNVFTHSIINQDNISHSFYIGRFKSAKILNSTNSERHRTIFDSEIDYRIKKDMFIELLPNQKFTFKQEVESKFGFVKSNRAFLQFYFGSYLFFNNSHDFYPINKHTEFYGKYFLFENIKLKANELNIHNLYIDEVISNKQKVVE</sequence>